<proteinExistence type="predicted"/>
<comment type="caution">
    <text evidence="2">The sequence shown here is derived from an EMBL/GenBank/DDBJ whole genome shotgun (WGS) entry which is preliminary data.</text>
</comment>
<evidence type="ECO:0000259" key="1">
    <source>
        <dbReference type="Pfam" id="PF00668"/>
    </source>
</evidence>
<accession>A0A2P7Z1D1</accession>
<dbReference type="InterPro" id="IPR001242">
    <property type="entry name" value="Condensation_dom"/>
</dbReference>
<feature type="domain" description="Condensation" evidence="1">
    <location>
        <begin position="152"/>
        <end position="333"/>
    </location>
</feature>
<dbReference type="Proteomes" id="UP000243723">
    <property type="component" value="Unassembled WGS sequence"/>
</dbReference>
<name>A0A2P7Z1D1_9PEZI</name>
<dbReference type="Gene3D" id="3.30.559.30">
    <property type="entry name" value="Nonribosomal peptide synthetase, condensation domain"/>
    <property type="match status" value="1"/>
</dbReference>
<evidence type="ECO:0000313" key="3">
    <source>
        <dbReference type="Proteomes" id="UP000243723"/>
    </source>
</evidence>
<dbReference type="OrthoDB" id="2017317at2759"/>
<keyword evidence="3" id="KW-1185">Reference proteome</keyword>
<dbReference type="EMBL" id="NHZQ01000335">
    <property type="protein sequence ID" value="PSK42018.1"/>
    <property type="molecule type" value="Genomic_DNA"/>
</dbReference>
<gene>
    <name evidence="2" type="ORF">B9Z65_3932</name>
</gene>
<reference evidence="2 3" key="1">
    <citation type="submission" date="2017-05" db="EMBL/GenBank/DDBJ databases">
        <title>Draft genome sequence of Elsinoe australis.</title>
        <authorList>
            <person name="Cheng Q."/>
        </authorList>
    </citation>
    <scope>NUCLEOTIDE SEQUENCE [LARGE SCALE GENOMIC DNA]</scope>
    <source>
        <strain evidence="2 3">NL1</strain>
    </source>
</reference>
<sequence>MEEDSASGTTDLVWYFAYGSNMESLVMERRGIAPLALKRITDPSHLLTFDVFSVPYYEPAMASIAERSELANFESAWLDTPPVQGIGYLLSKQDYQSLLISEGAGTAYAEVKVEGRTIDAEGEREGSEPASISLHTLVARFPFRPNALPMLETAANYCVTSNTTLQQLALATVAPCMDTSPYKTDIVLGVAHINRDTSDDLNTSGLFLQPLPVRVRYEADTEESFLDAVKASSQAALSHAMPWYRLLRHLEVETKYPSHPLFDIMVTMHDFRKSNDLDMGLSGFEPSLVWSQGARFKLMCEFTALPSNKLLLRLEYDPNVVATSQIEQIQKAIPLAIRLIASAVGHAEIKHALKGIDCGLSGSVTQDHTHLFGKSLQDI</sequence>
<dbReference type="SUPFAM" id="SSF52777">
    <property type="entry name" value="CoA-dependent acyltransferases"/>
    <property type="match status" value="1"/>
</dbReference>
<dbReference type="Pfam" id="PF00668">
    <property type="entry name" value="Condensation"/>
    <property type="match status" value="1"/>
</dbReference>
<protein>
    <recommendedName>
        <fullName evidence="1">Condensation domain-containing protein</fullName>
    </recommendedName>
</protein>
<evidence type="ECO:0000313" key="2">
    <source>
        <dbReference type="EMBL" id="PSK42018.1"/>
    </source>
</evidence>
<dbReference type="AlphaFoldDB" id="A0A2P7Z1D1"/>
<dbReference type="GO" id="GO:0003824">
    <property type="term" value="F:catalytic activity"/>
    <property type="evidence" value="ECO:0007669"/>
    <property type="project" value="InterPro"/>
</dbReference>
<organism evidence="2 3">
    <name type="scientific">Elsinoe australis</name>
    <dbReference type="NCBI Taxonomy" id="40998"/>
    <lineage>
        <taxon>Eukaryota</taxon>
        <taxon>Fungi</taxon>
        <taxon>Dikarya</taxon>
        <taxon>Ascomycota</taxon>
        <taxon>Pezizomycotina</taxon>
        <taxon>Dothideomycetes</taxon>
        <taxon>Dothideomycetidae</taxon>
        <taxon>Myriangiales</taxon>
        <taxon>Elsinoaceae</taxon>
        <taxon>Elsinoe</taxon>
    </lineage>
</organism>